<dbReference type="PANTHER" id="PTHR38431:SF1">
    <property type="entry name" value="BLL2305 PROTEIN"/>
    <property type="match status" value="1"/>
</dbReference>
<evidence type="ECO:0000259" key="1">
    <source>
        <dbReference type="Pfam" id="PF00126"/>
    </source>
</evidence>
<accession>A0ABN1BNK7</accession>
<proteinExistence type="predicted"/>
<evidence type="ECO:0000313" key="3">
    <source>
        <dbReference type="EMBL" id="GAA0501872.1"/>
    </source>
</evidence>
<dbReference type="Gene3D" id="3.40.190.10">
    <property type="entry name" value="Periplasmic binding protein-like II"/>
    <property type="match status" value="1"/>
</dbReference>
<sequence>MFKIAIQPGWYVQGTGAEASSAVDTSLLLRLLASIRESGSIAAAGRLEGLSYRHVWGLLRSAEQLFGTPLLEKRPGKGTRLSHLGTVLLLAEDRIRARLSPTLDSLASELEAEIRKAVAPERSPLRLYASHGFAVAALVDWINTAQMPVELRYRNSTEAVAALARGECDLAGFHVPIGPFERDAVRQYLQWLDPRKHVLVQLALRVQGLCVAPGNPKRIRTLADLARPGVRFVNRQAGSGTRMLLELMLARDQVPQQAINGFDSTEFTHAAVAAYIASGMADVGFGIETAARRFGLDFVPLVTERYFFAVEQSALETRRLDDVLAILKAPGFIRRLEALPGYEPVATGEVLTLARAFGGRPGAQSS</sequence>
<evidence type="ECO:0000313" key="4">
    <source>
        <dbReference type="Proteomes" id="UP001501706"/>
    </source>
</evidence>
<dbReference type="Pfam" id="PF00126">
    <property type="entry name" value="HTH_1"/>
    <property type="match status" value="1"/>
</dbReference>
<dbReference type="RefSeq" id="WP_343927413.1">
    <property type="nucleotide sequence ID" value="NZ_BAAAEN010000005.1"/>
</dbReference>
<gene>
    <name evidence="3" type="ORF">GCM10009097_18340</name>
</gene>
<feature type="domain" description="PBP" evidence="2">
    <location>
        <begin position="146"/>
        <end position="328"/>
    </location>
</feature>
<dbReference type="InterPro" id="IPR000847">
    <property type="entry name" value="LysR_HTH_N"/>
</dbReference>
<dbReference type="InterPro" id="IPR024370">
    <property type="entry name" value="PBP_domain"/>
</dbReference>
<name>A0ABN1BNK7_9BURK</name>
<dbReference type="InterPro" id="IPR036388">
    <property type="entry name" value="WH-like_DNA-bd_sf"/>
</dbReference>
<dbReference type="SUPFAM" id="SSF53850">
    <property type="entry name" value="Periplasmic binding protein-like II"/>
    <property type="match status" value="1"/>
</dbReference>
<organism evidence="3 4">
    <name type="scientific">Pigmentiphaga daeguensis</name>
    <dbReference type="NCBI Taxonomy" id="414049"/>
    <lineage>
        <taxon>Bacteria</taxon>
        <taxon>Pseudomonadati</taxon>
        <taxon>Pseudomonadota</taxon>
        <taxon>Betaproteobacteria</taxon>
        <taxon>Burkholderiales</taxon>
        <taxon>Alcaligenaceae</taxon>
        <taxon>Pigmentiphaga</taxon>
    </lineage>
</organism>
<keyword evidence="4" id="KW-1185">Reference proteome</keyword>
<dbReference type="InterPro" id="IPR036390">
    <property type="entry name" value="WH_DNA-bd_sf"/>
</dbReference>
<protein>
    <submittedName>
        <fullName evidence="3">Substrate-binding domain-containing protein</fullName>
    </submittedName>
</protein>
<dbReference type="Proteomes" id="UP001501706">
    <property type="component" value="Unassembled WGS sequence"/>
</dbReference>
<comment type="caution">
    <text evidence="3">The sequence shown here is derived from an EMBL/GenBank/DDBJ whole genome shotgun (WGS) entry which is preliminary data.</text>
</comment>
<feature type="domain" description="HTH lysR-type" evidence="1">
    <location>
        <begin position="29"/>
        <end position="85"/>
    </location>
</feature>
<dbReference type="Pfam" id="PF12727">
    <property type="entry name" value="PBP_like"/>
    <property type="match status" value="1"/>
</dbReference>
<dbReference type="Gene3D" id="1.10.10.10">
    <property type="entry name" value="Winged helix-like DNA-binding domain superfamily/Winged helix DNA-binding domain"/>
    <property type="match status" value="1"/>
</dbReference>
<dbReference type="PANTHER" id="PTHR38431">
    <property type="entry name" value="BLL2305 PROTEIN"/>
    <property type="match status" value="1"/>
</dbReference>
<reference evidence="3 4" key="1">
    <citation type="journal article" date="2019" name="Int. J. Syst. Evol. Microbiol.">
        <title>The Global Catalogue of Microorganisms (GCM) 10K type strain sequencing project: providing services to taxonomists for standard genome sequencing and annotation.</title>
        <authorList>
            <consortium name="The Broad Institute Genomics Platform"/>
            <consortium name="The Broad Institute Genome Sequencing Center for Infectious Disease"/>
            <person name="Wu L."/>
            <person name="Ma J."/>
        </authorList>
    </citation>
    <scope>NUCLEOTIDE SEQUENCE [LARGE SCALE GENOMIC DNA]</scope>
    <source>
        <strain evidence="3 4">JCM 14330</strain>
    </source>
</reference>
<dbReference type="SUPFAM" id="SSF46785">
    <property type="entry name" value="Winged helix' DNA-binding domain"/>
    <property type="match status" value="1"/>
</dbReference>
<evidence type="ECO:0000259" key="2">
    <source>
        <dbReference type="Pfam" id="PF12727"/>
    </source>
</evidence>
<dbReference type="EMBL" id="BAAAEN010000005">
    <property type="protein sequence ID" value="GAA0501872.1"/>
    <property type="molecule type" value="Genomic_DNA"/>
</dbReference>